<proteinExistence type="predicted"/>
<dbReference type="InterPro" id="IPR056121">
    <property type="entry name" value="DUF7704"/>
</dbReference>
<dbReference type="OrthoDB" id="2937326at2759"/>
<gene>
    <name evidence="3" type="ORF">M407DRAFT_86018</name>
</gene>
<keyword evidence="4" id="KW-1185">Reference proteome</keyword>
<accession>A0A0C3Q1I7</accession>
<evidence type="ECO:0000313" key="4">
    <source>
        <dbReference type="Proteomes" id="UP000054248"/>
    </source>
</evidence>
<dbReference type="STRING" id="1051891.A0A0C3Q1I7"/>
<sequence>MFTLGLDPSFLATIAAIMAIGGSEWYYNETLPSGGKSTAALTLRAMLIVRQLGNCYFLLGMISICVLSAIRRAVPYDAVAQEKLVGGLLTALAIADVTHVGLSLLGMPLALVFEPWKWNGIVHGNITVTLALFICRMAWFAGMGRSSYYYRVQGAKLKET</sequence>
<evidence type="ECO:0000259" key="2">
    <source>
        <dbReference type="Pfam" id="PF24803"/>
    </source>
</evidence>
<feature type="transmembrane region" description="Helical" evidence="1">
    <location>
        <begin position="47"/>
        <end position="67"/>
    </location>
</feature>
<evidence type="ECO:0000313" key="3">
    <source>
        <dbReference type="EMBL" id="KIO16431.1"/>
    </source>
</evidence>
<evidence type="ECO:0000256" key="1">
    <source>
        <dbReference type="SAM" id="Phobius"/>
    </source>
</evidence>
<keyword evidence="1" id="KW-0812">Transmembrane</keyword>
<feature type="transmembrane region" description="Helical" evidence="1">
    <location>
        <begin position="121"/>
        <end position="141"/>
    </location>
</feature>
<dbReference type="HOGENOM" id="CLU_112091_3_0_1"/>
<dbReference type="Proteomes" id="UP000054248">
    <property type="component" value="Unassembled WGS sequence"/>
</dbReference>
<dbReference type="EMBL" id="KN823567">
    <property type="protein sequence ID" value="KIO16431.1"/>
    <property type="molecule type" value="Genomic_DNA"/>
</dbReference>
<dbReference type="PANTHER" id="PTHR37019:SF2">
    <property type="entry name" value="EXPERA DOMAIN-CONTAINING PROTEIN"/>
    <property type="match status" value="1"/>
</dbReference>
<feature type="transmembrane region" description="Helical" evidence="1">
    <location>
        <begin position="88"/>
        <end position="109"/>
    </location>
</feature>
<dbReference type="PANTHER" id="PTHR37019">
    <property type="entry name" value="CHROMOSOME 1, WHOLE GENOME SHOTGUN SEQUENCE"/>
    <property type="match status" value="1"/>
</dbReference>
<organism evidence="3 4">
    <name type="scientific">Tulasnella calospora MUT 4182</name>
    <dbReference type="NCBI Taxonomy" id="1051891"/>
    <lineage>
        <taxon>Eukaryota</taxon>
        <taxon>Fungi</taxon>
        <taxon>Dikarya</taxon>
        <taxon>Basidiomycota</taxon>
        <taxon>Agaricomycotina</taxon>
        <taxon>Agaricomycetes</taxon>
        <taxon>Cantharellales</taxon>
        <taxon>Tulasnellaceae</taxon>
        <taxon>Tulasnella</taxon>
    </lineage>
</organism>
<reference evidence="3 4" key="1">
    <citation type="submission" date="2014-04" db="EMBL/GenBank/DDBJ databases">
        <authorList>
            <consortium name="DOE Joint Genome Institute"/>
            <person name="Kuo A."/>
            <person name="Girlanda M."/>
            <person name="Perotto S."/>
            <person name="Kohler A."/>
            <person name="Nagy L.G."/>
            <person name="Floudas D."/>
            <person name="Copeland A."/>
            <person name="Barry K.W."/>
            <person name="Cichocki N."/>
            <person name="Veneault-Fourrey C."/>
            <person name="LaButti K."/>
            <person name="Lindquist E.A."/>
            <person name="Lipzen A."/>
            <person name="Lundell T."/>
            <person name="Morin E."/>
            <person name="Murat C."/>
            <person name="Sun H."/>
            <person name="Tunlid A."/>
            <person name="Henrissat B."/>
            <person name="Grigoriev I.V."/>
            <person name="Hibbett D.S."/>
            <person name="Martin F."/>
            <person name="Nordberg H.P."/>
            <person name="Cantor M.N."/>
            <person name="Hua S.X."/>
        </authorList>
    </citation>
    <scope>NUCLEOTIDE SEQUENCE [LARGE SCALE GENOMIC DNA]</scope>
    <source>
        <strain evidence="3 4">MUT 4182</strain>
    </source>
</reference>
<keyword evidence="1" id="KW-0472">Membrane</keyword>
<keyword evidence="1" id="KW-1133">Transmembrane helix</keyword>
<dbReference type="AlphaFoldDB" id="A0A0C3Q1I7"/>
<protein>
    <recommendedName>
        <fullName evidence="2">DUF7704 domain-containing protein</fullName>
    </recommendedName>
</protein>
<feature type="transmembrane region" description="Helical" evidence="1">
    <location>
        <begin position="9"/>
        <end position="27"/>
    </location>
</feature>
<dbReference type="Pfam" id="PF24803">
    <property type="entry name" value="DUF7704"/>
    <property type="match status" value="1"/>
</dbReference>
<feature type="domain" description="DUF7704" evidence="2">
    <location>
        <begin position="12"/>
        <end position="144"/>
    </location>
</feature>
<reference evidence="4" key="2">
    <citation type="submission" date="2015-01" db="EMBL/GenBank/DDBJ databases">
        <title>Evolutionary Origins and Diversification of the Mycorrhizal Mutualists.</title>
        <authorList>
            <consortium name="DOE Joint Genome Institute"/>
            <consortium name="Mycorrhizal Genomics Consortium"/>
            <person name="Kohler A."/>
            <person name="Kuo A."/>
            <person name="Nagy L.G."/>
            <person name="Floudas D."/>
            <person name="Copeland A."/>
            <person name="Barry K.W."/>
            <person name="Cichocki N."/>
            <person name="Veneault-Fourrey C."/>
            <person name="LaButti K."/>
            <person name="Lindquist E.A."/>
            <person name="Lipzen A."/>
            <person name="Lundell T."/>
            <person name="Morin E."/>
            <person name="Murat C."/>
            <person name="Riley R."/>
            <person name="Ohm R."/>
            <person name="Sun H."/>
            <person name="Tunlid A."/>
            <person name="Henrissat B."/>
            <person name="Grigoriev I.V."/>
            <person name="Hibbett D.S."/>
            <person name="Martin F."/>
        </authorList>
    </citation>
    <scope>NUCLEOTIDE SEQUENCE [LARGE SCALE GENOMIC DNA]</scope>
    <source>
        <strain evidence="4">MUT 4182</strain>
    </source>
</reference>
<name>A0A0C3Q1I7_9AGAM</name>